<evidence type="ECO:0000313" key="2">
    <source>
        <dbReference type="EMBL" id="KAJ1728489.1"/>
    </source>
</evidence>
<evidence type="ECO:0000313" key="3">
    <source>
        <dbReference type="Proteomes" id="UP001143981"/>
    </source>
</evidence>
<name>A0A9W7YBQ4_9FUNG</name>
<gene>
    <name evidence="2" type="ORF">LPJ61_004008</name>
</gene>
<dbReference type="PANTHER" id="PTHR13271:SF34">
    <property type="entry name" value="N-LYSINE METHYLTRANSFERASE SETD6"/>
    <property type="match status" value="1"/>
</dbReference>
<dbReference type="OrthoDB" id="441812at2759"/>
<dbReference type="EMBL" id="JANBOI010000802">
    <property type="protein sequence ID" value="KAJ1728489.1"/>
    <property type="molecule type" value="Genomic_DNA"/>
</dbReference>
<feature type="region of interest" description="Disordered" evidence="1">
    <location>
        <begin position="429"/>
        <end position="466"/>
    </location>
</feature>
<reference evidence="2" key="1">
    <citation type="submission" date="2022-07" db="EMBL/GenBank/DDBJ databases">
        <title>Phylogenomic reconstructions and comparative analyses of Kickxellomycotina fungi.</title>
        <authorList>
            <person name="Reynolds N.K."/>
            <person name="Stajich J.E."/>
            <person name="Barry K."/>
            <person name="Grigoriev I.V."/>
            <person name="Crous P."/>
            <person name="Smith M.E."/>
        </authorList>
    </citation>
    <scope>NUCLEOTIDE SEQUENCE</scope>
    <source>
        <strain evidence="2">BCRC 34381</strain>
    </source>
</reference>
<dbReference type="CDD" id="cd10527">
    <property type="entry name" value="SET_LSMT"/>
    <property type="match status" value="1"/>
</dbReference>
<feature type="compositionally biased region" description="Acidic residues" evidence="1">
    <location>
        <begin position="326"/>
        <end position="336"/>
    </location>
</feature>
<dbReference type="Gene3D" id="3.90.1410.10">
    <property type="entry name" value="set domain protein methyltransferase, domain 1"/>
    <property type="match status" value="2"/>
</dbReference>
<dbReference type="PANTHER" id="PTHR13271">
    <property type="entry name" value="UNCHARACTERIZED PUTATIVE METHYLTRANSFERASE"/>
    <property type="match status" value="1"/>
</dbReference>
<protein>
    <recommendedName>
        <fullName evidence="4">SET domain-containing protein</fullName>
    </recommendedName>
</protein>
<dbReference type="GO" id="GO:0005634">
    <property type="term" value="C:nucleus"/>
    <property type="evidence" value="ECO:0007669"/>
    <property type="project" value="TreeGrafter"/>
</dbReference>
<proteinExistence type="predicted"/>
<accession>A0A9W7YBQ4</accession>
<dbReference type="InterPro" id="IPR050600">
    <property type="entry name" value="SETD3_SETD6_MTase"/>
</dbReference>
<keyword evidence="3" id="KW-1185">Reference proteome</keyword>
<dbReference type="InterPro" id="IPR046341">
    <property type="entry name" value="SET_dom_sf"/>
</dbReference>
<dbReference type="Proteomes" id="UP001143981">
    <property type="component" value="Unassembled WGS sequence"/>
</dbReference>
<feature type="compositionally biased region" description="Acidic residues" evidence="1">
    <location>
        <begin position="432"/>
        <end position="455"/>
    </location>
</feature>
<comment type="caution">
    <text evidence="2">The sequence shown here is derived from an EMBL/GenBank/DDBJ whole genome shotgun (WGS) entry which is preliminary data.</text>
</comment>
<organism evidence="2 3">
    <name type="scientific">Coemansia biformis</name>
    <dbReference type="NCBI Taxonomy" id="1286918"/>
    <lineage>
        <taxon>Eukaryota</taxon>
        <taxon>Fungi</taxon>
        <taxon>Fungi incertae sedis</taxon>
        <taxon>Zoopagomycota</taxon>
        <taxon>Kickxellomycotina</taxon>
        <taxon>Kickxellomycetes</taxon>
        <taxon>Kickxellales</taxon>
        <taxon>Kickxellaceae</taxon>
        <taxon>Coemansia</taxon>
    </lineage>
</organism>
<feature type="compositionally biased region" description="Acidic residues" evidence="1">
    <location>
        <begin position="248"/>
        <end position="261"/>
    </location>
</feature>
<dbReference type="SUPFAM" id="SSF82199">
    <property type="entry name" value="SET domain"/>
    <property type="match status" value="2"/>
</dbReference>
<dbReference type="AlphaFoldDB" id="A0A9W7YBQ4"/>
<evidence type="ECO:0000256" key="1">
    <source>
        <dbReference type="SAM" id="MobiDB-lite"/>
    </source>
</evidence>
<feature type="compositionally biased region" description="Acidic residues" evidence="1">
    <location>
        <begin position="274"/>
        <end position="295"/>
    </location>
</feature>
<dbReference type="GO" id="GO:0016279">
    <property type="term" value="F:protein-lysine N-methyltransferase activity"/>
    <property type="evidence" value="ECO:0007669"/>
    <property type="project" value="TreeGrafter"/>
</dbReference>
<feature type="region of interest" description="Disordered" evidence="1">
    <location>
        <begin position="247"/>
        <end position="336"/>
    </location>
</feature>
<evidence type="ECO:0008006" key="4">
    <source>
        <dbReference type="Google" id="ProtNLM"/>
    </source>
</evidence>
<sequence>MPEARPAAAKTLAALLAWLQENKVTFNEEAIAIVARRPARSGSSNIVSADGFGVVAQRDLIEEEPLVVIPKSAVISPATSALANVFEDEELGGGLALTIAVMYELALGTASPWHGYLQSLPRCADIPLVWDAESRKWLAGTDVAKCVTKDEENLHDDFGVLQRLIADHPAMFRSQNGISWDSFACFLDVSSLVSSRAFMVDDYRGNSMVPFADIFNHLSAGANVHIESEEAVCMMCGKEYGCEHLEASDDSDADDTDEESGGDGSGSEAGSWAEDSDGSDGDGEEDDEDESEGEGEQMPALIDENGDPVCSVGPGSASAGARGDGASDDDDDDEASMSDEEYMMDGTLDMVVFKPCKAGREVFNTYGDHGSAYLLHRYGFCDANNPFDSVSIDSADVLQAVSAAVSEKRATGIATIIDKFGHMFVPQRQADDDASDSDSGGDCESDDGEAEDDGTPSDSATGAFAINAPGHPDTGLATLLALALSDEAVFEQVAQSDDVFRHFFPIIRGFWAAFQDRLDAGAPVASAFRAANKDGAVKKATVGMVCRAALHLAEKRLAQLGDDTVLGSKPSDRLHGDRWESAKQLRANERLVLQQCVKKYKKIVPKLL</sequence>